<protein>
    <submittedName>
        <fullName evidence="2">Uncharacterized protein</fullName>
    </submittedName>
</protein>
<feature type="compositionally biased region" description="Basic and acidic residues" evidence="1">
    <location>
        <begin position="312"/>
        <end position="323"/>
    </location>
</feature>
<gene>
    <name evidence="2" type="ORF">SBRY_50671</name>
</gene>
<name>A0A9W4H5E0_9ACTN</name>
<feature type="region of interest" description="Disordered" evidence="1">
    <location>
        <begin position="500"/>
        <end position="521"/>
    </location>
</feature>
<sequence>MTARAPRARARLLPPPRRAAACAAWIWWQRGRAAPSRSPGSERRRWCTACGAVRQGVGHDTGFDDDARRIWRRRGTAWHRARYVHRGDTTARHIYRGDGAAGLHRLAGRPGRCRSRRRRDDPDDGSRRARHLGAAGPGTGGCRDHRGRPPDAARRHLPRHHQGRRDAHVRHHAGRQVLRICLGLRAAAPRRPGGVQRRHRAEAGERGRRRLRQRGRALRGRRRRPPGRQCGVPADRRGHLLPGRQPVHPVGAPHQRRRVRPGRLAAGAALRPRTAAQERCRGRPRAGRAGHGVADPADRGDPAAGRRRHVVRDRGRGQDRHLEGPGAAGRDPLLQGPGRLGPAGDGLLRLLQRPDHPVQPLCRLRGAARRLQPRTRTHRRPGPLLRGHPDVAVRAAGAGLVRQPRRRRLRRRAGAVRGLVLLRGHRAPRRGAGGQRPRAGDAAGGRHGRGPVRARLRGGPEGGGHRHRRARRVRGERDAAVRRFVVRDLGQALPRLRRARRGHRAGAGAGRLGAHRPAAGGRGARHRHAAAAAAVRFRAAAVLVTAGAAPRRQPASA</sequence>
<feature type="compositionally biased region" description="Basic residues" evidence="1">
    <location>
        <begin position="214"/>
        <end position="226"/>
    </location>
</feature>
<evidence type="ECO:0000313" key="2">
    <source>
        <dbReference type="EMBL" id="CAG7651664.1"/>
    </source>
</evidence>
<feature type="compositionally biased region" description="Basic and acidic residues" evidence="1">
    <location>
        <begin position="142"/>
        <end position="154"/>
    </location>
</feature>
<evidence type="ECO:0000256" key="1">
    <source>
        <dbReference type="SAM" id="MobiDB-lite"/>
    </source>
</evidence>
<dbReference type="AlphaFoldDB" id="A0A9W4H5E0"/>
<proteinExistence type="predicted"/>
<feature type="compositionally biased region" description="Basic residues" evidence="1">
    <location>
        <begin position="446"/>
        <end position="456"/>
    </location>
</feature>
<feature type="compositionally biased region" description="Basic and acidic residues" evidence="1">
    <location>
        <begin position="118"/>
        <end position="127"/>
    </location>
</feature>
<dbReference type="EMBL" id="CAJVAX010000019">
    <property type="protein sequence ID" value="CAG7651664.1"/>
    <property type="molecule type" value="Genomic_DNA"/>
</dbReference>
<reference evidence="2" key="1">
    <citation type="submission" date="2021-06" db="EMBL/GenBank/DDBJ databases">
        <authorList>
            <person name="Arsene-Ploetze F."/>
        </authorList>
    </citation>
    <scope>NUCLEOTIDE SEQUENCE</scope>
    <source>
        <strain evidence="2">SBRY1</strain>
    </source>
</reference>
<comment type="caution">
    <text evidence="2">The sequence shown here is derived from an EMBL/GenBank/DDBJ whole genome shotgun (WGS) entry which is preliminary data.</text>
</comment>
<dbReference type="Proteomes" id="UP001153328">
    <property type="component" value="Unassembled WGS sequence"/>
</dbReference>
<feature type="compositionally biased region" description="Low complexity" evidence="1">
    <location>
        <begin position="262"/>
        <end position="275"/>
    </location>
</feature>
<feature type="region of interest" description="Disordered" evidence="1">
    <location>
        <begin position="427"/>
        <end position="475"/>
    </location>
</feature>
<feature type="region of interest" description="Disordered" evidence="1">
    <location>
        <begin position="102"/>
        <end position="172"/>
    </location>
</feature>
<keyword evidence="3" id="KW-1185">Reference proteome</keyword>
<evidence type="ECO:0000313" key="3">
    <source>
        <dbReference type="Proteomes" id="UP001153328"/>
    </source>
</evidence>
<feature type="region of interest" description="Disordered" evidence="1">
    <location>
        <begin position="214"/>
        <end position="347"/>
    </location>
</feature>
<feature type="compositionally biased region" description="Basic residues" evidence="1">
    <location>
        <begin position="155"/>
        <end position="172"/>
    </location>
</feature>
<organism evidence="2 3">
    <name type="scientific">Actinacidiphila bryophytorum</name>
    <dbReference type="NCBI Taxonomy" id="1436133"/>
    <lineage>
        <taxon>Bacteria</taxon>
        <taxon>Bacillati</taxon>
        <taxon>Actinomycetota</taxon>
        <taxon>Actinomycetes</taxon>
        <taxon>Kitasatosporales</taxon>
        <taxon>Streptomycetaceae</taxon>
        <taxon>Actinacidiphila</taxon>
    </lineage>
</organism>
<accession>A0A9W4H5E0</accession>